<dbReference type="SUPFAM" id="SSF81452">
    <property type="entry name" value="Cytochrome c oxidase subunit III-like"/>
    <property type="match status" value="1"/>
</dbReference>
<feature type="domain" description="Heme-copper oxidase subunit III family profile" evidence="8">
    <location>
        <begin position="1"/>
        <end position="211"/>
    </location>
</feature>
<evidence type="ECO:0000256" key="3">
    <source>
        <dbReference type="ARBA" id="ARBA00022692"/>
    </source>
</evidence>
<gene>
    <name evidence="9" type="ORF">RFM68_33200</name>
</gene>
<feature type="transmembrane region" description="Helical" evidence="7">
    <location>
        <begin position="21"/>
        <end position="46"/>
    </location>
</feature>
<keyword evidence="5 7" id="KW-0472">Membrane</keyword>
<dbReference type="InterPro" id="IPR000298">
    <property type="entry name" value="Cyt_c_oxidase-like_su3"/>
</dbReference>
<evidence type="ECO:0000256" key="1">
    <source>
        <dbReference type="ARBA" id="ARBA00004141"/>
    </source>
</evidence>
<proteinExistence type="inferred from homology"/>
<name>A0ABU4ZV54_9HYPH</name>
<comment type="caution">
    <text evidence="9">The sequence shown here is derived from an EMBL/GenBank/DDBJ whole genome shotgun (WGS) entry which is preliminary data.</text>
</comment>
<evidence type="ECO:0000256" key="4">
    <source>
        <dbReference type="ARBA" id="ARBA00022989"/>
    </source>
</evidence>
<dbReference type="Gene3D" id="1.20.120.80">
    <property type="entry name" value="Cytochrome c oxidase, subunit III, four-helix bundle"/>
    <property type="match status" value="1"/>
</dbReference>
<keyword evidence="10" id="KW-1185">Reference proteome</keyword>
<dbReference type="Proteomes" id="UP001276840">
    <property type="component" value="Unassembled WGS sequence"/>
</dbReference>
<comment type="subcellular location">
    <subcellularLocation>
        <location evidence="6">Cell membrane</location>
        <topology evidence="6">Multi-pass membrane protein</topology>
    </subcellularLocation>
    <subcellularLocation>
        <location evidence="1">Membrane</location>
        <topology evidence="1">Multi-pass membrane protein</topology>
    </subcellularLocation>
</comment>
<dbReference type="InterPro" id="IPR024791">
    <property type="entry name" value="Cyt_c/ubiquinol_Oxase_su3"/>
</dbReference>
<evidence type="ECO:0000256" key="5">
    <source>
        <dbReference type="ARBA" id="ARBA00023136"/>
    </source>
</evidence>
<feature type="transmembrane region" description="Helical" evidence="7">
    <location>
        <begin position="66"/>
        <end position="85"/>
    </location>
</feature>
<reference evidence="9 10" key="1">
    <citation type="submission" date="2023-08" db="EMBL/GenBank/DDBJ databases">
        <title>Implementing the SeqCode for naming new Mesorhizobium species isolated from Vachellia karroo root nodules.</title>
        <authorList>
            <person name="Van Lill M."/>
        </authorList>
    </citation>
    <scope>NUCLEOTIDE SEQUENCE [LARGE SCALE GENOMIC DNA]</scope>
    <source>
        <strain evidence="9 10">MSK 1335</strain>
    </source>
</reference>
<feature type="transmembrane region" description="Helical" evidence="7">
    <location>
        <begin position="145"/>
        <end position="173"/>
    </location>
</feature>
<dbReference type="PANTHER" id="PTHR11403:SF6">
    <property type="entry name" value="NITRIC OXIDE REDUCTASE SUBUNIT E"/>
    <property type="match status" value="1"/>
</dbReference>
<evidence type="ECO:0000313" key="9">
    <source>
        <dbReference type="EMBL" id="MDX8529289.1"/>
    </source>
</evidence>
<comment type="similarity">
    <text evidence="2 6">Belongs to the cytochrome c oxidase subunit 3 family.</text>
</comment>
<feature type="transmembrane region" description="Helical" evidence="7">
    <location>
        <begin position="185"/>
        <end position="209"/>
    </location>
</feature>
<protein>
    <submittedName>
        <fullName evidence="9">Cytochrome c oxidase subunit 3</fullName>
    </submittedName>
</protein>
<evidence type="ECO:0000256" key="7">
    <source>
        <dbReference type="SAM" id="Phobius"/>
    </source>
</evidence>
<dbReference type="PANTHER" id="PTHR11403">
    <property type="entry name" value="CYTOCHROME C OXIDASE SUBUNIT III"/>
    <property type="match status" value="1"/>
</dbReference>
<feature type="transmembrane region" description="Helical" evidence="7">
    <location>
        <begin position="92"/>
        <end position="110"/>
    </location>
</feature>
<evidence type="ECO:0000256" key="2">
    <source>
        <dbReference type="ARBA" id="ARBA00010581"/>
    </source>
</evidence>
<evidence type="ECO:0000259" key="8">
    <source>
        <dbReference type="PROSITE" id="PS50253"/>
    </source>
</evidence>
<dbReference type="Pfam" id="PF00510">
    <property type="entry name" value="COX3"/>
    <property type="match status" value="1"/>
</dbReference>
<dbReference type="InterPro" id="IPR035973">
    <property type="entry name" value="Cyt_c_oxidase_su3-like_sf"/>
</dbReference>
<dbReference type="PROSITE" id="PS50253">
    <property type="entry name" value="COX3"/>
    <property type="match status" value="1"/>
</dbReference>
<evidence type="ECO:0000313" key="10">
    <source>
        <dbReference type="Proteomes" id="UP001276840"/>
    </source>
</evidence>
<evidence type="ECO:0000256" key="6">
    <source>
        <dbReference type="RuleBase" id="RU003376"/>
    </source>
</evidence>
<dbReference type="RefSeq" id="WP_320237160.1">
    <property type="nucleotide sequence ID" value="NZ_JAVIJF010000049.1"/>
</dbReference>
<dbReference type="EMBL" id="JAVIJF010000049">
    <property type="protein sequence ID" value="MDX8529289.1"/>
    <property type="molecule type" value="Genomic_DNA"/>
</dbReference>
<keyword evidence="4 7" id="KW-1133">Transmembrane helix</keyword>
<dbReference type="InterPro" id="IPR013833">
    <property type="entry name" value="Cyt_c_oxidase_su3_a-hlx"/>
</dbReference>
<sequence>MSGTESIAFDTPKRERRADSFAMWVFIGSEAMLFGAIFLVFLVAHLDFGPAFAAASKHLSLPLGTFNTAVLITSSFTMALAHMLARHRRWRATVWALMTTSALGACFLIVKGIEYSKEISEGLAPLLGLPFRYTGPDPVHAEFFFGLYFAMTSLHALHLIGGIVVIAGMIALWPTASPAGRLRRVAAVGLYWHFIDIIWVFMFPVFYLINR</sequence>
<keyword evidence="3 6" id="KW-0812">Transmembrane</keyword>
<organism evidence="9 10">
    <name type="scientific">Mesorhizobium montanum</name>
    <dbReference type="NCBI Taxonomy" id="3072323"/>
    <lineage>
        <taxon>Bacteria</taxon>
        <taxon>Pseudomonadati</taxon>
        <taxon>Pseudomonadota</taxon>
        <taxon>Alphaproteobacteria</taxon>
        <taxon>Hyphomicrobiales</taxon>
        <taxon>Phyllobacteriaceae</taxon>
        <taxon>Mesorhizobium</taxon>
    </lineage>
</organism>
<accession>A0ABU4ZV54</accession>